<proteinExistence type="predicted"/>
<comment type="caution">
    <text evidence="2">The sequence shown here is derived from an EMBL/GenBank/DDBJ whole genome shotgun (WGS) entry which is preliminary data.</text>
</comment>
<protein>
    <recommendedName>
        <fullName evidence="4">SWIM-type domain-containing protein</fullName>
    </recommendedName>
</protein>
<keyword evidence="1" id="KW-0175">Coiled coil</keyword>
<evidence type="ECO:0000256" key="1">
    <source>
        <dbReference type="SAM" id="Coils"/>
    </source>
</evidence>
<sequence length="520" mass="61748">MRKDAAAHKRFDRYRRETIEFLERLEPRLRELGLSVPTSLAKLLFDPGLSPQNIQMIAENMVFTESRVRKGIQIFSDREKYIKPHEYACLDGYNHAYILFVGSQEEPAKYYKTEIVELYRSLRPKPRELKLDNIIWRCDCEDEALGWGTAGGKVRLCKHIISTMLYIVWQAEQDFRKFKKFRNDEAKKYELEILDFTKLDELIAFVWILLDLVDPDSKLSGAAELKKSITKVISEIEMPLVEAIDREFLARVAVEYRRAEVREESKRLRAFASICYAVLGAYYERFGSREWRTGEFPSGQFNKDISSYQQKRALEIRKFSQDLELVKRGRTREIDFENRRREVQEAIRRTENDLNELIEAYKNFRLKAILDLIAAQGELDFLQPRFTWKDSERDLERLKERQDFFDRILKEKPMRIYFGGLAVRRSLLRFLKERETRQRMWSDLLRDAIRSLRREALAYATVFAAIADLSASRQELFSRLEETVDKREKIVKELGTQRASVEVMKSYKAVKERLERRTTR</sequence>
<evidence type="ECO:0000313" key="2">
    <source>
        <dbReference type="EMBL" id="HIK00643.1"/>
    </source>
</evidence>
<gene>
    <name evidence="2" type="ORF">H1016_03825</name>
</gene>
<dbReference type="Proteomes" id="UP000646946">
    <property type="component" value="Unassembled WGS sequence"/>
</dbReference>
<accession>A0A832V1Z9</accession>
<name>A0A832V1Z9_9ARCH</name>
<dbReference type="EMBL" id="DVAB01000032">
    <property type="protein sequence ID" value="HIK00643.1"/>
    <property type="molecule type" value="Genomic_DNA"/>
</dbReference>
<feature type="coiled-coil region" evidence="1">
    <location>
        <begin position="333"/>
        <end position="367"/>
    </location>
</feature>
<evidence type="ECO:0008006" key="4">
    <source>
        <dbReference type="Google" id="ProtNLM"/>
    </source>
</evidence>
<keyword evidence="3" id="KW-1185">Reference proteome</keyword>
<dbReference type="AlphaFoldDB" id="A0A832V1Z9"/>
<reference evidence="2 3" key="1">
    <citation type="journal article" name="Nat. Commun.">
        <title>Undinarchaeota illuminate DPANN phylogeny and the impact of gene transfer on archaeal evolution.</title>
        <authorList>
            <person name="Dombrowski N."/>
            <person name="Williams T.A."/>
            <person name="Sun J."/>
            <person name="Woodcroft B.J."/>
            <person name="Lee J.H."/>
            <person name="Minh B.Q."/>
            <person name="Rinke C."/>
            <person name="Spang A."/>
        </authorList>
    </citation>
    <scope>NUCLEOTIDE SEQUENCE [LARGE SCALE GENOMIC DNA]</scope>
    <source>
        <strain evidence="2">MAG_bin1129</strain>
    </source>
</reference>
<organism evidence="2 3">
    <name type="scientific">Candidatus Naiadarchaeum limnaeum</name>
    <dbReference type="NCBI Taxonomy" id="2756139"/>
    <lineage>
        <taxon>Archaea</taxon>
        <taxon>Candidatus Undinarchaeota</taxon>
        <taxon>Candidatus Undinarchaeia</taxon>
        <taxon>Candidatus Naiadarchaeales</taxon>
        <taxon>Candidatus Naiadarchaeaceae</taxon>
        <taxon>Candidatus Naiadarchaeum</taxon>
    </lineage>
</organism>
<evidence type="ECO:0000313" key="3">
    <source>
        <dbReference type="Proteomes" id="UP000646946"/>
    </source>
</evidence>